<dbReference type="SUPFAM" id="SSF56349">
    <property type="entry name" value="DNA breaking-rejoining enzymes"/>
    <property type="match status" value="1"/>
</dbReference>
<accession>K9VU14</accession>
<evidence type="ECO:0000313" key="8">
    <source>
        <dbReference type="EMBL" id="AFZ11578.1"/>
    </source>
</evidence>
<dbReference type="eggNOG" id="COG4974">
    <property type="taxonomic scope" value="Bacteria"/>
</dbReference>
<evidence type="ECO:0000256" key="2">
    <source>
        <dbReference type="ARBA" id="ARBA00022908"/>
    </source>
</evidence>
<sequence>MKVNAASLKLSKSKQKELESLLVGYWAQDTWKFGECSVQDGYKDYSYDRAIKFTCSSSTLNSELKYGCWQKLERGDWKTKTLWGKVGNIRDICNWINQSSMNIGSFLERDLATLEISFRSYLVEIGNFRFYKGINLDKEQKIREYVNDGDQIHTLRQVYKVIQEFSDDRDEYDRDIWDIRKLGYSSNPSQPIHKLNFSKIVQPWIKSAAKKFIKYSLSTHSVGEAQTRLSKVGNFSIFLAYYYPDLEPSEINRELILKYLSQLSKTGLSSVNIRRHIGCLNTFLELCAREGWADVPDQRLIYNEDYPRLSQNKPRFIPENVLSQLNEHLDKLPPHIMRMVMIIQECGMRISELCCLQFNCLSQDVHGDWFLLYYQFKMKKEHIIPISKEIVAVIQEQQEYVRQERGQDCKYLFFSPRANRGDKPIKQAQFTNALNQVAYEQQIRDSSGNLWRFQAHQFRHTVGTRMINMGVPQHIIQRYLGHESPEMTNHYAHIHDQTLKEEFAKFKNKIVDIAGKVVEQENSISQNPEVQWIKKNILAQSLPNGSCALPVVAGQCPHANACLSCTHFRTTSEFLDEHKKQLKQTNKIIETAKANSWQRQVEMNEKVKQSLENIINSLEGDSNETPT</sequence>
<keyword evidence="4" id="KW-0233">DNA recombination</keyword>
<dbReference type="InterPro" id="IPR044068">
    <property type="entry name" value="CB"/>
</dbReference>
<proteinExistence type="inferred from homology"/>
<dbReference type="PROSITE" id="PS51898">
    <property type="entry name" value="TYR_RECOMBINASE"/>
    <property type="match status" value="1"/>
</dbReference>
<keyword evidence="2" id="KW-0229">DNA integration</keyword>
<evidence type="ECO:0000256" key="1">
    <source>
        <dbReference type="ARBA" id="ARBA00008857"/>
    </source>
</evidence>
<feature type="domain" description="Core-binding (CB)" evidence="7">
    <location>
        <begin position="195"/>
        <end position="288"/>
    </location>
</feature>
<evidence type="ECO:0000259" key="7">
    <source>
        <dbReference type="PROSITE" id="PS51900"/>
    </source>
</evidence>
<dbReference type="PANTHER" id="PTHR30629">
    <property type="entry name" value="PROPHAGE INTEGRASE"/>
    <property type="match status" value="1"/>
</dbReference>
<dbReference type="InterPro" id="IPR002104">
    <property type="entry name" value="Integrase_catalytic"/>
</dbReference>
<name>K9VU14_9CYAN</name>
<dbReference type="KEGG" id="cep:Cri9333_0635"/>
<dbReference type="AlphaFoldDB" id="K9VU14"/>
<keyword evidence="9" id="KW-1185">Reference proteome</keyword>
<feature type="domain" description="Tyr recombinase" evidence="6">
    <location>
        <begin position="312"/>
        <end position="504"/>
    </location>
</feature>
<dbReference type="STRING" id="1173022.Cri9333_0635"/>
<dbReference type="Pfam" id="PF00589">
    <property type="entry name" value="Phage_integrase"/>
    <property type="match status" value="1"/>
</dbReference>
<dbReference type="Proteomes" id="UP000010472">
    <property type="component" value="Chromosome"/>
</dbReference>
<protein>
    <submittedName>
        <fullName evidence="8">Integrase family protein</fullName>
    </submittedName>
</protein>
<dbReference type="CDD" id="cd01187">
    <property type="entry name" value="INT_tnpB_C_Tn554"/>
    <property type="match status" value="1"/>
</dbReference>
<organism evidence="8 9">
    <name type="scientific">Crinalium epipsammum PCC 9333</name>
    <dbReference type="NCBI Taxonomy" id="1173022"/>
    <lineage>
        <taxon>Bacteria</taxon>
        <taxon>Bacillati</taxon>
        <taxon>Cyanobacteriota</taxon>
        <taxon>Cyanophyceae</taxon>
        <taxon>Gomontiellales</taxon>
        <taxon>Gomontiellaceae</taxon>
        <taxon>Crinalium</taxon>
    </lineage>
</organism>
<dbReference type="Gene3D" id="1.10.443.10">
    <property type="entry name" value="Intergrase catalytic core"/>
    <property type="match status" value="1"/>
</dbReference>
<evidence type="ECO:0000259" key="6">
    <source>
        <dbReference type="PROSITE" id="PS51898"/>
    </source>
</evidence>
<dbReference type="Gene3D" id="1.10.150.130">
    <property type="match status" value="1"/>
</dbReference>
<reference evidence="8 9" key="1">
    <citation type="submission" date="2012-06" db="EMBL/GenBank/DDBJ databases">
        <title>Finished chromosome of genome of Crinalium epipsammum PCC 9333.</title>
        <authorList>
            <consortium name="US DOE Joint Genome Institute"/>
            <person name="Gugger M."/>
            <person name="Coursin T."/>
            <person name="Rippka R."/>
            <person name="Tandeau De Marsac N."/>
            <person name="Huntemann M."/>
            <person name="Wei C.-L."/>
            <person name="Han J."/>
            <person name="Detter J.C."/>
            <person name="Han C."/>
            <person name="Tapia R."/>
            <person name="Davenport K."/>
            <person name="Daligault H."/>
            <person name="Erkkila T."/>
            <person name="Gu W."/>
            <person name="Munk A.C.C."/>
            <person name="Teshima H."/>
            <person name="Xu Y."/>
            <person name="Chain P."/>
            <person name="Chen A."/>
            <person name="Krypides N."/>
            <person name="Mavromatis K."/>
            <person name="Markowitz V."/>
            <person name="Szeto E."/>
            <person name="Ivanova N."/>
            <person name="Mikhailova N."/>
            <person name="Ovchinnikova G."/>
            <person name="Pagani I."/>
            <person name="Pati A."/>
            <person name="Goodwin L."/>
            <person name="Peters L."/>
            <person name="Pitluck S."/>
            <person name="Woyke T."/>
            <person name="Kerfeld C."/>
        </authorList>
    </citation>
    <scope>NUCLEOTIDE SEQUENCE [LARGE SCALE GENOMIC DNA]</scope>
    <source>
        <strain evidence="8 9">PCC 9333</strain>
    </source>
</reference>
<evidence type="ECO:0000256" key="5">
    <source>
        <dbReference type="PROSITE-ProRule" id="PRU01248"/>
    </source>
</evidence>
<dbReference type="GO" id="GO:0003677">
    <property type="term" value="F:DNA binding"/>
    <property type="evidence" value="ECO:0007669"/>
    <property type="project" value="UniProtKB-UniRule"/>
</dbReference>
<evidence type="ECO:0000256" key="4">
    <source>
        <dbReference type="ARBA" id="ARBA00023172"/>
    </source>
</evidence>
<dbReference type="InterPro" id="IPR050808">
    <property type="entry name" value="Phage_Integrase"/>
</dbReference>
<dbReference type="EMBL" id="CP003620">
    <property type="protein sequence ID" value="AFZ11578.1"/>
    <property type="molecule type" value="Genomic_DNA"/>
</dbReference>
<dbReference type="InterPro" id="IPR010998">
    <property type="entry name" value="Integrase_recombinase_N"/>
</dbReference>
<gene>
    <name evidence="8" type="ORF">Cri9333_0635</name>
</gene>
<dbReference type="PANTHER" id="PTHR30629:SF2">
    <property type="entry name" value="PROPHAGE INTEGRASE INTS-RELATED"/>
    <property type="match status" value="1"/>
</dbReference>
<keyword evidence="3 5" id="KW-0238">DNA-binding</keyword>
<dbReference type="RefSeq" id="WP_015201712.1">
    <property type="nucleotide sequence ID" value="NC_019753.1"/>
</dbReference>
<evidence type="ECO:0000313" key="9">
    <source>
        <dbReference type="Proteomes" id="UP000010472"/>
    </source>
</evidence>
<dbReference type="GO" id="GO:0006310">
    <property type="term" value="P:DNA recombination"/>
    <property type="evidence" value="ECO:0007669"/>
    <property type="project" value="UniProtKB-KW"/>
</dbReference>
<dbReference type="HOGENOM" id="CLU_030252_1_1_3"/>
<dbReference type="PROSITE" id="PS51900">
    <property type="entry name" value="CB"/>
    <property type="match status" value="1"/>
</dbReference>
<comment type="similarity">
    <text evidence="1">Belongs to the 'phage' integrase family.</text>
</comment>
<dbReference type="InterPro" id="IPR011010">
    <property type="entry name" value="DNA_brk_join_enz"/>
</dbReference>
<dbReference type="PATRIC" id="fig|1173022.3.peg.699"/>
<dbReference type="OrthoDB" id="568347at2"/>
<dbReference type="GO" id="GO:0015074">
    <property type="term" value="P:DNA integration"/>
    <property type="evidence" value="ECO:0007669"/>
    <property type="project" value="UniProtKB-KW"/>
</dbReference>
<dbReference type="InterPro" id="IPR013762">
    <property type="entry name" value="Integrase-like_cat_sf"/>
</dbReference>
<evidence type="ECO:0000256" key="3">
    <source>
        <dbReference type="ARBA" id="ARBA00023125"/>
    </source>
</evidence>